<feature type="transmembrane region" description="Helical" evidence="1">
    <location>
        <begin position="207"/>
        <end position="224"/>
    </location>
</feature>
<dbReference type="HOGENOM" id="CLU_028166_3_1_11"/>
<dbReference type="RefSeq" id="WP_012880050.1">
    <property type="nucleotide sequence ID" value="NC_013530.1"/>
</dbReference>
<keyword evidence="1" id="KW-1133">Transmembrane helix</keyword>
<feature type="transmembrane region" description="Helical" evidence="1">
    <location>
        <begin position="127"/>
        <end position="144"/>
    </location>
</feature>
<name>D1BRP4_XYLCX</name>
<evidence type="ECO:0000256" key="1">
    <source>
        <dbReference type="SAM" id="Phobius"/>
    </source>
</evidence>
<keyword evidence="1" id="KW-0472">Membrane</keyword>
<dbReference type="KEGG" id="xce:Xcel_3310"/>
<organism evidence="2 3">
    <name type="scientific">Xylanimonas cellulosilytica (strain DSM 15894 / JCM 12276 / CECT 5975 / KCTC 9989 / LMG 20990 / NBRC 107835 / XIL07)</name>
    <dbReference type="NCBI Taxonomy" id="446471"/>
    <lineage>
        <taxon>Bacteria</taxon>
        <taxon>Bacillati</taxon>
        <taxon>Actinomycetota</taxon>
        <taxon>Actinomycetes</taxon>
        <taxon>Micrococcales</taxon>
        <taxon>Promicromonosporaceae</taxon>
        <taxon>Xylanimonas</taxon>
    </lineage>
</organism>
<gene>
    <name evidence="2" type="ordered locus">Xcel_3310</name>
</gene>
<dbReference type="InterPro" id="IPR012507">
    <property type="entry name" value="YibE_F"/>
</dbReference>
<feature type="transmembrane region" description="Helical" evidence="1">
    <location>
        <begin position="151"/>
        <end position="171"/>
    </location>
</feature>
<dbReference type="PANTHER" id="PTHR41771:SF1">
    <property type="entry name" value="MEMBRANE PROTEIN"/>
    <property type="match status" value="1"/>
</dbReference>
<dbReference type="PANTHER" id="PTHR41771">
    <property type="entry name" value="MEMBRANE PROTEIN-RELATED"/>
    <property type="match status" value="1"/>
</dbReference>
<evidence type="ECO:0000313" key="3">
    <source>
        <dbReference type="Proteomes" id="UP000002255"/>
    </source>
</evidence>
<feature type="transmembrane region" description="Helical" evidence="1">
    <location>
        <begin position="306"/>
        <end position="328"/>
    </location>
</feature>
<proteinExistence type="predicted"/>
<feature type="transmembrane region" description="Helical" evidence="1">
    <location>
        <begin position="21"/>
        <end position="42"/>
    </location>
</feature>
<feature type="transmembrane region" description="Helical" evidence="1">
    <location>
        <begin position="244"/>
        <end position="265"/>
    </location>
</feature>
<keyword evidence="1" id="KW-0812">Transmembrane</keyword>
<dbReference type="Pfam" id="PF07907">
    <property type="entry name" value="YibE_F"/>
    <property type="match status" value="1"/>
</dbReference>
<dbReference type="AlphaFoldDB" id="D1BRP4"/>
<reference evidence="3" key="1">
    <citation type="submission" date="2009-11" db="EMBL/GenBank/DDBJ databases">
        <title>The complete chromosome of Xylanimonas cellulosilytica DSM 15894.</title>
        <authorList>
            <consortium name="US DOE Joint Genome Institute (JGI-PGF)"/>
            <person name="Lucas S."/>
            <person name="Copeland A."/>
            <person name="Lapidus A."/>
            <person name="Glavina del Rio T."/>
            <person name="Dalin E."/>
            <person name="Tice H."/>
            <person name="Bruce D."/>
            <person name="Goodwin L."/>
            <person name="Pitluck S."/>
            <person name="Kyrpides N."/>
            <person name="Mavromatis K."/>
            <person name="Ivanova N."/>
            <person name="Mikhailova N."/>
            <person name="Foster B."/>
            <person name="Clum A."/>
            <person name="Brettin T."/>
            <person name="Detter J.C."/>
            <person name="Han C."/>
            <person name="Larimer F."/>
            <person name="Land M."/>
            <person name="Hauser L."/>
            <person name="Markowitz V."/>
            <person name="Cheng J.F."/>
            <person name="Hugenholtz P."/>
            <person name="Woyke T."/>
            <person name="Wu D."/>
            <person name="Gehrich-Schroeter G."/>
            <person name="Schneider S."/>
            <person name="Pukall S.R."/>
            <person name="Klenk H.P."/>
            <person name="Eisen J.A."/>
        </authorList>
    </citation>
    <scope>NUCLEOTIDE SEQUENCE [LARGE SCALE GENOMIC DNA]</scope>
    <source>
        <strain evidence="3">DSM 15894 / CECT 5975 / LMG 20990 / XIL07</strain>
    </source>
</reference>
<dbReference type="Proteomes" id="UP000002255">
    <property type="component" value="Chromosome"/>
</dbReference>
<keyword evidence="3" id="KW-1185">Reference proteome</keyword>
<protein>
    <submittedName>
        <fullName evidence="2">YibE/F family protein</fullName>
    </submittedName>
</protein>
<evidence type="ECO:0000313" key="2">
    <source>
        <dbReference type="EMBL" id="ACZ32310.1"/>
    </source>
</evidence>
<dbReference type="OrthoDB" id="5846312at2"/>
<reference evidence="2 3" key="2">
    <citation type="journal article" date="2010" name="Stand. Genomic Sci.">
        <title>Complete genome sequence of Xylanimonas cellulosilytica type strain (XIL07).</title>
        <authorList>
            <person name="Foster B."/>
            <person name="Pukall R."/>
            <person name="Abt B."/>
            <person name="Nolan M."/>
            <person name="Glavina Del Rio T."/>
            <person name="Chen F."/>
            <person name="Lucas S."/>
            <person name="Tice H."/>
            <person name="Pitluck S."/>
            <person name="Cheng J.-F."/>
            <person name="Chertkov O."/>
            <person name="Brettin T."/>
            <person name="Han C."/>
            <person name="Detter J.C."/>
            <person name="Bruce D."/>
            <person name="Goodwin L."/>
            <person name="Ivanova N."/>
            <person name="Mavromatis K."/>
            <person name="Pati A."/>
            <person name="Mikhailova N."/>
            <person name="Chen A."/>
            <person name="Palaniappan K."/>
            <person name="Land M."/>
            <person name="Hauser L."/>
            <person name="Chang Y.-J."/>
            <person name="Jeffries C.D."/>
            <person name="Chain P."/>
            <person name="Rohde M."/>
            <person name="Goeker M."/>
            <person name="Bristow J."/>
            <person name="Eisen J.A."/>
            <person name="Markowitz V."/>
            <person name="Hugenholtz P."/>
            <person name="Kyrpides N.C."/>
            <person name="Klenk H.-P."/>
            <person name="Lapidus A."/>
        </authorList>
    </citation>
    <scope>NUCLEOTIDE SEQUENCE [LARGE SCALE GENOMIC DNA]</scope>
    <source>
        <strain evidence="3">DSM 15894 / CECT 5975 / LMG 20990 / XIL07</strain>
    </source>
</reference>
<dbReference type="EMBL" id="CP001821">
    <property type="protein sequence ID" value="ACZ32310.1"/>
    <property type="molecule type" value="Genomic_DNA"/>
</dbReference>
<feature type="transmembrane region" description="Helical" evidence="1">
    <location>
        <begin position="177"/>
        <end position="195"/>
    </location>
</feature>
<dbReference type="eggNOG" id="COG5438">
    <property type="taxonomic scope" value="Bacteria"/>
</dbReference>
<feature type="transmembrane region" description="Helical" evidence="1">
    <location>
        <begin position="348"/>
        <end position="370"/>
    </location>
</feature>
<dbReference type="STRING" id="446471.Xcel_3310"/>
<sequence>MGSGHSHGHAAPTPVEPRTRLILTILLAPALLVTIFGLFALWPDAAAVPDRAPVEFEDAHRVVVTVVGPRDDVTDTVPVRSGDTVTLMRAPDPSIELEPGDRVVAVGSPTDAEAGVPYWFFDFERETPLALLVGAFVLVVLLVARWRGLTALLGLGFAFLLFVHFTIPALLAAQNALAVALVTSSAVMFVVLYLAHGFTARTSSAMLGTLAGLAMTTGIGAWAVDAAGVTGANSTTEMWLPRIAPGVSLPEIALCGLVIAGMGVLNDVTITQASTVWELREAAPDASRGELFARGMRIGRDHIASTVYTMAYAYAGAALAVLMNLWLIDQPLLHALTSGQIAEEIVRTLVASIGLVLAIPATTAISVFVAPGPAGAAVTAPGSAAG</sequence>
<accession>D1BRP4</accession>